<dbReference type="InterPro" id="IPR036390">
    <property type="entry name" value="WH_DNA-bd_sf"/>
</dbReference>
<dbReference type="Gene3D" id="1.10.10.10">
    <property type="entry name" value="Winged helix-like DNA-binding domain superfamily/Winged helix DNA-binding domain"/>
    <property type="match status" value="1"/>
</dbReference>
<dbReference type="SUPFAM" id="SSF46785">
    <property type="entry name" value="Winged helix' DNA-binding domain"/>
    <property type="match status" value="1"/>
</dbReference>
<dbReference type="InterPro" id="IPR011991">
    <property type="entry name" value="ArsR-like_HTH"/>
</dbReference>
<dbReference type="Proteomes" id="UP001596425">
    <property type="component" value="Unassembled WGS sequence"/>
</dbReference>
<evidence type="ECO:0000313" key="2">
    <source>
        <dbReference type="Proteomes" id="UP001596425"/>
    </source>
</evidence>
<reference evidence="2" key="1">
    <citation type="journal article" date="2019" name="Int. J. Syst. Evol. Microbiol.">
        <title>The Global Catalogue of Microorganisms (GCM) 10K type strain sequencing project: providing services to taxonomists for standard genome sequencing and annotation.</title>
        <authorList>
            <consortium name="The Broad Institute Genomics Platform"/>
            <consortium name="The Broad Institute Genome Sequencing Center for Infectious Disease"/>
            <person name="Wu L."/>
            <person name="Ma J."/>
        </authorList>
    </citation>
    <scope>NUCLEOTIDE SEQUENCE [LARGE SCALE GENOMIC DNA]</scope>
    <source>
        <strain evidence="2">CGMCC 1.13718</strain>
    </source>
</reference>
<comment type="caution">
    <text evidence="1">The sequence shown here is derived from an EMBL/GenBank/DDBJ whole genome shotgun (WGS) entry which is preliminary data.</text>
</comment>
<gene>
    <name evidence="1" type="ORF">ACFQBM_16450</name>
</gene>
<accession>A0ABW1YQC0</accession>
<sequence>MEKKTIWKELELLRRRVEVLESGRPAAMLSGDSESETVGADRLWLLAGLRQQLEAPGGVAFGGLVDLPDGTHYEWQWGEKLKDRLSADWREAAVPLEALGHPVRLSILHSVLSGSGDIASLTELPELGTRGQLYHHLKSLENGGWIQPLRRGIYGVPAERIVPLLTVLAATSSP</sequence>
<dbReference type="RefSeq" id="WP_193191235.1">
    <property type="nucleotide sequence ID" value="NZ_JACZFR010000017.1"/>
</dbReference>
<protein>
    <submittedName>
        <fullName evidence="1">ArsR/SmtB family transcription factor</fullName>
    </submittedName>
</protein>
<organism evidence="1 2">
    <name type="scientific">Microbulbifer taiwanensis</name>
    <dbReference type="NCBI Taxonomy" id="986746"/>
    <lineage>
        <taxon>Bacteria</taxon>
        <taxon>Pseudomonadati</taxon>
        <taxon>Pseudomonadota</taxon>
        <taxon>Gammaproteobacteria</taxon>
        <taxon>Cellvibrionales</taxon>
        <taxon>Microbulbiferaceae</taxon>
        <taxon>Microbulbifer</taxon>
    </lineage>
</organism>
<proteinExistence type="predicted"/>
<evidence type="ECO:0000313" key="1">
    <source>
        <dbReference type="EMBL" id="MFC6634880.1"/>
    </source>
</evidence>
<dbReference type="InterPro" id="IPR036388">
    <property type="entry name" value="WH-like_DNA-bd_sf"/>
</dbReference>
<keyword evidence="2" id="KW-1185">Reference proteome</keyword>
<dbReference type="CDD" id="cd00090">
    <property type="entry name" value="HTH_ARSR"/>
    <property type="match status" value="1"/>
</dbReference>
<dbReference type="EMBL" id="JBHSVR010000001">
    <property type="protein sequence ID" value="MFC6634880.1"/>
    <property type="molecule type" value="Genomic_DNA"/>
</dbReference>
<name>A0ABW1YQC0_9GAMM</name>